<proteinExistence type="predicted"/>
<dbReference type="EMBL" id="JARKIB010000270">
    <property type="protein sequence ID" value="KAJ7717980.1"/>
    <property type="molecule type" value="Genomic_DNA"/>
</dbReference>
<protein>
    <submittedName>
        <fullName evidence="2">Uncharacterized protein</fullName>
    </submittedName>
</protein>
<organism evidence="2 3">
    <name type="scientific">Mycena metata</name>
    <dbReference type="NCBI Taxonomy" id="1033252"/>
    <lineage>
        <taxon>Eukaryota</taxon>
        <taxon>Fungi</taxon>
        <taxon>Dikarya</taxon>
        <taxon>Basidiomycota</taxon>
        <taxon>Agaricomycotina</taxon>
        <taxon>Agaricomycetes</taxon>
        <taxon>Agaricomycetidae</taxon>
        <taxon>Agaricales</taxon>
        <taxon>Marasmiineae</taxon>
        <taxon>Mycenaceae</taxon>
        <taxon>Mycena</taxon>
    </lineage>
</organism>
<feature type="transmembrane region" description="Helical" evidence="1">
    <location>
        <begin position="45"/>
        <end position="66"/>
    </location>
</feature>
<comment type="caution">
    <text evidence="2">The sequence shown here is derived from an EMBL/GenBank/DDBJ whole genome shotgun (WGS) entry which is preliminary data.</text>
</comment>
<keyword evidence="1" id="KW-0472">Membrane</keyword>
<name>A0AAD7HEI2_9AGAR</name>
<accession>A0AAD7HEI2</accession>
<sequence length="295" mass="32307">MGTVVLESLLYGILLVCACATLYLRFARHKKITGDRTPIWRTRRVWWNPVVTPTVAILATCSAHWILTVVRFFEAFSSGGNAVALLFYSNDSRSTQVARSALTELAVLIGDAVIIHRLWLIGNRNIYVTIIPVISWIGVLVCAIVVTVLFSQSNLEQDPFRTSAGNWVTGNWVLTAVAALIAWECLGNGVLMRVLAILVESAALWTAWTVFFAVSYQTHSNLHSIVTDLTATTVGLVNMFVHLRVEFGWSSTRDPDTATSGGVMTSTASIFALSLPPTDSYYLEGVRLSPPTVGK</sequence>
<feature type="transmembrane region" description="Helical" evidence="1">
    <location>
        <begin position="101"/>
        <end position="120"/>
    </location>
</feature>
<evidence type="ECO:0000256" key="1">
    <source>
        <dbReference type="SAM" id="Phobius"/>
    </source>
</evidence>
<feature type="transmembrane region" description="Helical" evidence="1">
    <location>
        <begin position="163"/>
        <end position="183"/>
    </location>
</feature>
<keyword evidence="1" id="KW-0812">Transmembrane</keyword>
<reference evidence="2" key="1">
    <citation type="submission" date="2023-03" db="EMBL/GenBank/DDBJ databases">
        <title>Massive genome expansion in bonnet fungi (Mycena s.s.) driven by repeated elements and novel gene families across ecological guilds.</title>
        <authorList>
            <consortium name="Lawrence Berkeley National Laboratory"/>
            <person name="Harder C.B."/>
            <person name="Miyauchi S."/>
            <person name="Viragh M."/>
            <person name="Kuo A."/>
            <person name="Thoen E."/>
            <person name="Andreopoulos B."/>
            <person name="Lu D."/>
            <person name="Skrede I."/>
            <person name="Drula E."/>
            <person name="Henrissat B."/>
            <person name="Morin E."/>
            <person name="Kohler A."/>
            <person name="Barry K."/>
            <person name="LaButti K."/>
            <person name="Morin E."/>
            <person name="Salamov A."/>
            <person name="Lipzen A."/>
            <person name="Mereny Z."/>
            <person name="Hegedus B."/>
            <person name="Baldrian P."/>
            <person name="Stursova M."/>
            <person name="Weitz H."/>
            <person name="Taylor A."/>
            <person name="Grigoriev I.V."/>
            <person name="Nagy L.G."/>
            <person name="Martin F."/>
            <person name="Kauserud H."/>
        </authorList>
    </citation>
    <scope>NUCLEOTIDE SEQUENCE</scope>
    <source>
        <strain evidence="2">CBHHK182m</strain>
    </source>
</reference>
<evidence type="ECO:0000313" key="3">
    <source>
        <dbReference type="Proteomes" id="UP001215598"/>
    </source>
</evidence>
<keyword evidence="1" id="KW-1133">Transmembrane helix</keyword>
<gene>
    <name evidence="2" type="ORF">B0H16DRAFT_1610043</name>
</gene>
<evidence type="ECO:0000313" key="2">
    <source>
        <dbReference type="EMBL" id="KAJ7717980.1"/>
    </source>
</evidence>
<feature type="transmembrane region" description="Helical" evidence="1">
    <location>
        <begin position="6"/>
        <end position="24"/>
    </location>
</feature>
<feature type="transmembrane region" description="Helical" evidence="1">
    <location>
        <begin position="126"/>
        <end position="151"/>
    </location>
</feature>
<dbReference type="Proteomes" id="UP001215598">
    <property type="component" value="Unassembled WGS sequence"/>
</dbReference>
<keyword evidence="3" id="KW-1185">Reference proteome</keyword>
<dbReference type="AlphaFoldDB" id="A0AAD7HEI2"/>
<feature type="transmembrane region" description="Helical" evidence="1">
    <location>
        <begin position="195"/>
        <end position="214"/>
    </location>
</feature>